<dbReference type="AlphaFoldDB" id="A0A922I8D8"/>
<dbReference type="GO" id="GO:0046890">
    <property type="term" value="P:regulation of lipid biosynthetic process"/>
    <property type="evidence" value="ECO:0007669"/>
    <property type="project" value="TreeGrafter"/>
</dbReference>
<reference evidence="7" key="1">
    <citation type="submission" date="2013-05" db="EMBL/GenBank/DDBJ databases">
        <authorList>
            <person name="Yim A.K.Y."/>
            <person name="Chan T.F."/>
            <person name="Ji K.M."/>
            <person name="Liu X.Y."/>
            <person name="Zhou J.W."/>
            <person name="Li R.Q."/>
            <person name="Yang K.Y."/>
            <person name="Li J."/>
            <person name="Li M."/>
            <person name="Law P.T.W."/>
            <person name="Wu Y.L."/>
            <person name="Cai Z.L."/>
            <person name="Qin H."/>
            <person name="Bao Y."/>
            <person name="Leung R.K.K."/>
            <person name="Ng P.K.S."/>
            <person name="Zou J."/>
            <person name="Zhong X.J."/>
            <person name="Ran P.X."/>
            <person name="Zhong N.S."/>
            <person name="Liu Z.G."/>
            <person name="Tsui S.K.W."/>
        </authorList>
    </citation>
    <scope>NUCLEOTIDE SEQUENCE</scope>
    <source>
        <strain evidence="7">Derf</strain>
        <tissue evidence="7">Whole organism</tissue>
    </source>
</reference>
<comment type="caution">
    <text evidence="7">The sequence shown here is derived from an EMBL/GenBank/DDBJ whole genome shotgun (WGS) entry which is preliminary data.</text>
</comment>
<organism evidence="7 8">
    <name type="scientific">Dermatophagoides farinae</name>
    <name type="common">American house dust mite</name>
    <dbReference type="NCBI Taxonomy" id="6954"/>
    <lineage>
        <taxon>Eukaryota</taxon>
        <taxon>Metazoa</taxon>
        <taxon>Ecdysozoa</taxon>
        <taxon>Arthropoda</taxon>
        <taxon>Chelicerata</taxon>
        <taxon>Arachnida</taxon>
        <taxon>Acari</taxon>
        <taxon>Acariformes</taxon>
        <taxon>Sarcoptiformes</taxon>
        <taxon>Astigmata</taxon>
        <taxon>Psoroptidia</taxon>
        <taxon>Analgoidea</taxon>
        <taxon>Pyroglyphidae</taxon>
        <taxon>Dermatophagoidinae</taxon>
        <taxon>Dermatophagoides</taxon>
    </lineage>
</organism>
<accession>A0A922I8D8</accession>
<feature type="compositionally biased region" description="Polar residues" evidence="6">
    <location>
        <begin position="119"/>
        <end position="137"/>
    </location>
</feature>
<evidence type="ECO:0000256" key="3">
    <source>
        <dbReference type="ARBA" id="ARBA00009488"/>
    </source>
</evidence>
<dbReference type="GO" id="GO:0005829">
    <property type="term" value="C:cytosol"/>
    <property type="evidence" value="ECO:0007669"/>
    <property type="project" value="TreeGrafter"/>
</dbReference>
<feature type="compositionally biased region" description="Low complexity" evidence="6">
    <location>
        <begin position="141"/>
        <end position="153"/>
    </location>
</feature>
<proteinExistence type="inferred from homology"/>
<reference evidence="7" key="2">
    <citation type="journal article" date="2022" name="Res Sq">
        <title>Comparative Genomics Reveals Insights into the Divergent Evolution of Astigmatic Mites and Household Pest Adaptations.</title>
        <authorList>
            <person name="Xiong Q."/>
            <person name="Wan A.T.-Y."/>
            <person name="Liu X.-Y."/>
            <person name="Fung C.S.-H."/>
            <person name="Xiao X."/>
            <person name="Malainual N."/>
            <person name="Hou J."/>
            <person name="Wang L."/>
            <person name="Wang M."/>
            <person name="Yang K."/>
            <person name="Cui Y."/>
            <person name="Leung E."/>
            <person name="Nong W."/>
            <person name="Shin S.-K."/>
            <person name="Au S."/>
            <person name="Jeong K.Y."/>
            <person name="Chew F.T."/>
            <person name="Hui J."/>
            <person name="Leung T.F."/>
            <person name="Tungtrongchitr A."/>
            <person name="Zhong N."/>
            <person name="Liu Z."/>
            <person name="Tsui S."/>
        </authorList>
    </citation>
    <scope>NUCLEOTIDE SEQUENCE</scope>
    <source>
        <strain evidence="7">Derf</strain>
        <tissue evidence="7">Whole organism</tissue>
    </source>
</reference>
<comment type="similarity">
    <text evidence="3">Belongs to the SPOT14 family.</text>
</comment>
<dbReference type="Proteomes" id="UP000790347">
    <property type="component" value="Unassembled WGS sequence"/>
</dbReference>
<comment type="subcellular location">
    <subcellularLocation>
        <location evidence="2">Cytoplasm</location>
    </subcellularLocation>
    <subcellularLocation>
        <location evidence="1">Nucleus</location>
    </subcellularLocation>
</comment>
<dbReference type="GO" id="GO:0005634">
    <property type="term" value="C:nucleus"/>
    <property type="evidence" value="ECO:0007669"/>
    <property type="project" value="UniProtKB-SubCell"/>
</dbReference>
<feature type="region of interest" description="Disordered" evidence="6">
    <location>
        <begin position="119"/>
        <end position="163"/>
    </location>
</feature>
<evidence type="ECO:0000313" key="8">
    <source>
        <dbReference type="Proteomes" id="UP000790347"/>
    </source>
</evidence>
<keyword evidence="4" id="KW-0963">Cytoplasm</keyword>
<dbReference type="InterPro" id="IPR053719">
    <property type="entry name" value="Lipogen_MT_Stabilize_sf"/>
</dbReference>
<keyword evidence="5" id="KW-0539">Nucleus</keyword>
<sequence length="289" mass="32685">MINSSPNHLDVDDVLIMGAEQQSRRKSQLNLNLIGSNTKPEPYTHNSYTNRAIMAFVDAVCKMNDEVLVPSRLRDIEVRETEANELMPQNSDLYSFYKMLNTVKKDLFSSSLFYKTFQPNPSASNSGQNSGRVTPTHSLSRRSSYSVGSSNGLINNTTQQQQRMEHKQMVQKFHQHYYCLQHNSIVNYQVPCPMMHSPNDDSSLDLLSPTSLLPSLSLSYVSRATSLSSLLAAAGHTFDDGNETPEDHVHQITGCFMYHLSALYTIMGHFTKAAKFITKRYQEEMNNNL</sequence>
<evidence type="ECO:0000256" key="6">
    <source>
        <dbReference type="SAM" id="MobiDB-lite"/>
    </source>
</evidence>
<evidence type="ECO:0000313" key="7">
    <source>
        <dbReference type="EMBL" id="KAH9526078.1"/>
    </source>
</evidence>
<evidence type="ECO:0000256" key="5">
    <source>
        <dbReference type="ARBA" id="ARBA00023242"/>
    </source>
</evidence>
<evidence type="ECO:0000256" key="2">
    <source>
        <dbReference type="ARBA" id="ARBA00004496"/>
    </source>
</evidence>
<name>A0A922I8D8_DERFA</name>
<gene>
    <name evidence="7" type="ORF">DERF_000195</name>
</gene>
<evidence type="ECO:0000256" key="4">
    <source>
        <dbReference type="ARBA" id="ARBA00022490"/>
    </source>
</evidence>
<dbReference type="PANTHER" id="PTHR14315:SF17">
    <property type="entry name" value="MIP21584P"/>
    <property type="match status" value="1"/>
</dbReference>
<dbReference type="Pfam" id="PF07084">
    <property type="entry name" value="Spot_14"/>
    <property type="match status" value="2"/>
</dbReference>
<protein>
    <submittedName>
        <fullName evidence="7">Uncharacterized protein</fullName>
    </submittedName>
</protein>
<dbReference type="InterPro" id="IPR009786">
    <property type="entry name" value="Spot_14"/>
</dbReference>
<dbReference type="PANTHER" id="PTHR14315">
    <property type="entry name" value="SPOT14 FAMILY MEMBER"/>
    <property type="match status" value="1"/>
</dbReference>
<dbReference type="EMBL" id="ASGP02000001">
    <property type="protein sequence ID" value="KAH9526078.1"/>
    <property type="molecule type" value="Genomic_DNA"/>
</dbReference>
<keyword evidence="8" id="KW-1185">Reference proteome</keyword>
<evidence type="ECO:0000256" key="1">
    <source>
        <dbReference type="ARBA" id="ARBA00004123"/>
    </source>
</evidence>
<dbReference type="Gene3D" id="6.10.140.1610">
    <property type="match status" value="2"/>
</dbReference>